<dbReference type="PANTHER" id="PTHR35566:SF1">
    <property type="entry name" value="TYPE VI SECRETION SYSTEM BASEPLATE COMPONENT TSSK1"/>
    <property type="match status" value="1"/>
</dbReference>
<evidence type="ECO:0000313" key="2">
    <source>
        <dbReference type="Proteomes" id="UP001165263"/>
    </source>
</evidence>
<accession>A0ABT2C607</accession>
<proteinExistence type="predicted"/>
<organism evidence="1 2">
    <name type="scientific">Telluria mixta</name>
    <dbReference type="NCBI Taxonomy" id="34071"/>
    <lineage>
        <taxon>Bacteria</taxon>
        <taxon>Pseudomonadati</taxon>
        <taxon>Pseudomonadota</taxon>
        <taxon>Betaproteobacteria</taxon>
        <taxon>Burkholderiales</taxon>
        <taxon>Oxalobacteraceae</taxon>
        <taxon>Telluria group</taxon>
        <taxon>Telluria</taxon>
    </lineage>
</organism>
<dbReference type="Pfam" id="PF05936">
    <property type="entry name" value="T6SS_VasE"/>
    <property type="match status" value="1"/>
</dbReference>
<evidence type="ECO:0000313" key="1">
    <source>
        <dbReference type="EMBL" id="MCS0632805.1"/>
    </source>
</evidence>
<dbReference type="PANTHER" id="PTHR35566">
    <property type="entry name" value="BLR3599 PROTEIN"/>
    <property type="match status" value="1"/>
</dbReference>
<comment type="caution">
    <text evidence="1">The sequence shown here is derived from an EMBL/GenBank/DDBJ whole genome shotgun (WGS) entry which is preliminary data.</text>
</comment>
<reference evidence="1" key="1">
    <citation type="submission" date="2022-08" db="EMBL/GenBank/DDBJ databases">
        <title>Reclassification of Massilia species as members of the genera Telluria, Duganella, Pseudoduganella, Mokoshia gen. nov. and Zemynaea gen. nov. using orthogonal and non-orthogonal genome-based approaches.</title>
        <authorList>
            <person name="Bowman J.P."/>
        </authorList>
    </citation>
    <scope>NUCLEOTIDE SEQUENCE</scope>
    <source>
        <strain evidence="1">LMG 11547</strain>
    </source>
</reference>
<gene>
    <name evidence="1" type="primary">tssK</name>
    <name evidence="1" type="ORF">NX786_26075</name>
</gene>
<dbReference type="EMBL" id="JANUHC010000011">
    <property type="protein sequence ID" value="MCS0632805.1"/>
    <property type="molecule type" value="Genomic_DNA"/>
</dbReference>
<dbReference type="NCBIfam" id="TIGR03353">
    <property type="entry name" value="VI_chp_4"/>
    <property type="match status" value="1"/>
</dbReference>
<dbReference type="InterPro" id="IPR010263">
    <property type="entry name" value="T6SS_TssK"/>
</dbReference>
<protein>
    <submittedName>
        <fullName evidence="1">Type VI secretion system baseplate subunit TssK</fullName>
    </submittedName>
</protein>
<name>A0ABT2C607_9BURK</name>
<keyword evidence="2" id="KW-1185">Reference proteome</keyword>
<dbReference type="Proteomes" id="UP001165263">
    <property type="component" value="Unassembled WGS sequence"/>
</dbReference>
<sequence length="454" mass="50617">MTSTMIGNMASKVLWGEGLLLRPQHFQRQDQYHEHRLYKSIRAVHPYAWGIEALQIDREALSSNVLRILELALRFQDGELVDAPGADELPDTVDLSQFPQSQQTITYYAALPGLKPFSGNFAQPGQPTKTVRFVQTNEETPDLYTQAAPASVSYLRKTVRLVPEFEPRDAYLSFPVLRLRRAPSGGFELDPSFLSPSLSVGAAPALFQQVRRLLEALQAKVSSLYGHHREPSRNVIEFRSGDMSSFWLLHTASSACASLSHYLHHPDLHPERLHEQLLGVAGALMTFSKSWTLTDLPVYQHADPGPGFAKLFQIIRELLDTVISSKYFAIVLNEVRPSYHHGMLDSGKIDDKTTFYIAVSADIPTLELVDTVPLRFKVGAPDDVEKCVLSALPGVRLQYAPQLPAAIPVRPDTCYFILDAKGQMYERMLQAQSMAIYVPSGMKGLKLELMAVAA</sequence>